<dbReference type="OrthoDB" id="9840829at2"/>
<evidence type="ECO:0000313" key="2">
    <source>
        <dbReference type="Proteomes" id="UP000307768"/>
    </source>
</evidence>
<dbReference type="RefSeq" id="WP_149770738.1">
    <property type="nucleotide sequence ID" value="NZ_VDFQ02000005.1"/>
</dbReference>
<protein>
    <submittedName>
        <fullName evidence="1">Uncharacterized protein</fullName>
    </submittedName>
</protein>
<reference evidence="1 2" key="1">
    <citation type="submission" date="2019-09" db="EMBL/GenBank/DDBJ databases">
        <title>Mumia zhuanghuii sp. nov. isolated from the intestinal contents of plateau pika (Ochotona curzoniae) in the Qinghai-Tibet plateau of China.</title>
        <authorList>
            <person name="Tian Z."/>
        </authorList>
    </citation>
    <scope>NUCLEOTIDE SEQUENCE [LARGE SCALE GENOMIC DNA]</scope>
    <source>
        <strain evidence="2">350</strain>
    </source>
</reference>
<gene>
    <name evidence="1" type="ORF">FE697_016590</name>
</gene>
<dbReference type="AlphaFoldDB" id="A0A5Q6RRA5"/>
<sequence length="194" mass="21316">MSTVALRRTLIGLVTAAALGAGFVVSPADAAVRRLDDPRGDALAALDISAVSIRNARSVVTVTLRVPRLERRRVGGITVFVRRKVAGRPEYAASKVRRGDRWRTTWQEFGASRLPCSGLRVRLRERRVVVSIPQRCLGHNRSAVRIQASLFTRAYLRGNVPDEVVLNPTPGPTLPIDGVPSVRGTRMTPWVAHR</sequence>
<name>A0A5Q6RRA5_9ACTN</name>
<evidence type="ECO:0000313" key="1">
    <source>
        <dbReference type="EMBL" id="KAA1420569.1"/>
    </source>
</evidence>
<dbReference type="Proteomes" id="UP000307768">
    <property type="component" value="Unassembled WGS sequence"/>
</dbReference>
<organism evidence="1 2">
    <name type="scientific">Mumia zhuanghuii</name>
    <dbReference type="NCBI Taxonomy" id="2585211"/>
    <lineage>
        <taxon>Bacteria</taxon>
        <taxon>Bacillati</taxon>
        <taxon>Actinomycetota</taxon>
        <taxon>Actinomycetes</taxon>
        <taxon>Propionibacteriales</taxon>
        <taxon>Nocardioidaceae</taxon>
        <taxon>Mumia</taxon>
    </lineage>
</organism>
<dbReference type="EMBL" id="VDFQ02000005">
    <property type="protein sequence ID" value="KAA1420569.1"/>
    <property type="molecule type" value="Genomic_DNA"/>
</dbReference>
<proteinExistence type="predicted"/>
<comment type="caution">
    <text evidence="1">The sequence shown here is derived from an EMBL/GenBank/DDBJ whole genome shotgun (WGS) entry which is preliminary data.</text>
</comment>
<accession>A0A5Q6RRA5</accession>